<evidence type="ECO:0000256" key="1">
    <source>
        <dbReference type="ARBA" id="ARBA00006484"/>
    </source>
</evidence>
<accession>A0ABU5ZMQ7</accession>
<dbReference type="InterPro" id="IPR050259">
    <property type="entry name" value="SDR"/>
</dbReference>
<dbReference type="InterPro" id="IPR036291">
    <property type="entry name" value="NAD(P)-bd_dom_sf"/>
</dbReference>
<protein>
    <submittedName>
        <fullName evidence="2">SDR family oxidoreductase</fullName>
    </submittedName>
</protein>
<dbReference type="CDD" id="cd05233">
    <property type="entry name" value="SDR_c"/>
    <property type="match status" value="1"/>
</dbReference>
<dbReference type="PANTHER" id="PTHR42879:SF2">
    <property type="entry name" value="3-OXOACYL-[ACYL-CARRIER-PROTEIN] REDUCTASE FABG"/>
    <property type="match status" value="1"/>
</dbReference>
<reference evidence="2" key="1">
    <citation type="submission" date="2023-12" db="EMBL/GenBank/DDBJ databases">
        <title>Fervidustalea candida gen. nov., sp. nov., a novel member of the family Paenibacillaceae isolated from a geothermal area.</title>
        <authorList>
            <person name="Li W.-J."/>
            <person name="Jiao J.-Y."/>
            <person name="Chen Y."/>
        </authorList>
    </citation>
    <scope>NUCLEOTIDE SEQUENCE</scope>
    <source>
        <strain evidence="2">SYSU GA230002</strain>
    </source>
</reference>
<gene>
    <name evidence="2" type="ORF">VF724_12975</name>
</gene>
<dbReference type="SUPFAM" id="SSF51735">
    <property type="entry name" value="NAD(P)-binding Rossmann-fold domains"/>
    <property type="match status" value="1"/>
</dbReference>
<dbReference type="PANTHER" id="PTHR42879">
    <property type="entry name" value="3-OXOACYL-(ACYL-CARRIER-PROTEIN) REDUCTASE"/>
    <property type="match status" value="1"/>
</dbReference>
<dbReference type="EMBL" id="JAYJLD010000019">
    <property type="protein sequence ID" value="MEB3102576.1"/>
    <property type="molecule type" value="Genomic_DNA"/>
</dbReference>
<evidence type="ECO:0000313" key="3">
    <source>
        <dbReference type="Proteomes" id="UP001310386"/>
    </source>
</evidence>
<dbReference type="InterPro" id="IPR002347">
    <property type="entry name" value="SDR_fam"/>
</dbReference>
<organism evidence="2 3">
    <name type="scientific">Ferviditalea candida</name>
    <dbReference type="NCBI Taxonomy" id="3108399"/>
    <lineage>
        <taxon>Bacteria</taxon>
        <taxon>Bacillati</taxon>
        <taxon>Bacillota</taxon>
        <taxon>Bacilli</taxon>
        <taxon>Bacillales</taxon>
        <taxon>Paenibacillaceae</taxon>
        <taxon>Ferviditalea</taxon>
    </lineage>
</organism>
<sequence>MRRVALVTGSAKGLGVQTVLNLARTGHDIVITYRSSEELAHKLKQDTEAFGVKCAAISADVSSKEDCDRLISQSLSEMGRIDILINNAGPYIAERKKLTDYTDHEWELMLNGNLSSVFYLARRVLPLMRENHWGRIINFGFTQANEAPGWIYRSAYAAAKVGLVSLTKSMAQEEADTGITVNMVCPGDIRGIYKEMTVQEAEAMAQETCSDPTIRPCTGEDIAKVILFLCSENSGGLNGNIIEINGGLTLQQLIDKHGNETDSN</sequence>
<dbReference type="PRINTS" id="PR00081">
    <property type="entry name" value="GDHRDH"/>
</dbReference>
<dbReference type="Pfam" id="PF13561">
    <property type="entry name" value="adh_short_C2"/>
    <property type="match status" value="1"/>
</dbReference>
<dbReference type="Gene3D" id="3.40.50.720">
    <property type="entry name" value="NAD(P)-binding Rossmann-like Domain"/>
    <property type="match status" value="1"/>
</dbReference>
<comment type="caution">
    <text evidence="2">The sequence shown here is derived from an EMBL/GenBank/DDBJ whole genome shotgun (WGS) entry which is preliminary data.</text>
</comment>
<dbReference type="Proteomes" id="UP001310386">
    <property type="component" value="Unassembled WGS sequence"/>
</dbReference>
<evidence type="ECO:0000313" key="2">
    <source>
        <dbReference type="EMBL" id="MEB3102576.1"/>
    </source>
</evidence>
<dbReference type="RefSeq" id="WP_371754699.1">
    <property type="nucleotide sequence ID" value="NZ_JAYJLD010000019.1"/>
</dbReference>
<keyword evidence="3" id="KW-1185">Reference proteome</keyword>
<proteinExistence type="inferred from homology"/>
<name>A0ABU5ZMQ7_9BACL</name>
<comment type="similarity">
    <text evidence="1">Belongs to the short-chain dehydrogenases/reductases (SDR) family.</text>
</comment>
<dbReference type="PRINTS" id="PR00080">
    <property type="entry name" value="SDRFAMILY"/>
</dbReference>